<reference evidence="5" key="2">
    <citation type="submission" date="2020-09" db="EMBL/GenBank/DDBJ databases">
        <authorList>
            <person name="Sun Q."/>
            <person name="Ohkuma M."/>
        </authorList>
    </citation>
    <scope>NUCLEOTIDE SEQUENCE</scope>
    <source>
        <strain evidence="5">JCM 4790</strain>
    </source>
</reference>
<feature type="transmembrane region" description="Helical" evidence="2">
    <location>
        <begin position="161"/>
        <end position="180"/>
    </location>
</feature>
<evidence type="ECO:0000259" key="4">
    <source>
        <dbReference type="Pfam" id="PF07786"/>
    </source>
</evidence>
<sequence>MTRDASPAPVSAPVPASAASAGRPADTARAPSTGRLVGIDLARGLAVFGMYAAHVGPDPEEDRLLLGGPFELLTELGRGRAPALFAVLAGFSLIILTGRPRPRTGRAGRQAVARVVIRSLLLLVVGYALVALPTIIAIILPCYGLFFLVVLPLYRLRGRTLAVLALTTALVMPQVLFFMLRAIDEGDWAWTIIDYDPLARITDTDGFIELLFIGEYPVITWVPFVLTGMAVARLDLRRHVVRARLALTGAALVVLGHGGSWLALHLVPNAMSDVLTATDGDSAAMAWWADMVGYPDEELPGAWLLVGAPHSQTTFSILGSAGLALLVLTLCVVVADRMPRLIRLLRPVCAVGMIALTAYAAHICVIAVLGMPYDYFPAVAMLTGLTLGSMLFATLWMNHFRRGPLEQALYKVTQVARRVK</sequence>
<dbReference type="InterPro" id="IPR007349">
    <property type="entry name" value="DUF418"/>
</dbReference>
<comment type="caution">
    <text evidence="5">The sequence shown here is derived from an EMBL/GenBank/DDBJ whole genome shotgun (WGS) entry which is preliminary data.</text>
</comment>
<feature type="transmembrane region" description="Helical" evidence="2">
    <location>
        <begin position="243"/>
        <end position="264"/>
    </location>
</feature>
<protein>
    <recommendedName>
        <fullName evidence="7">DUF418 domain-containing protein</fullName>
    </recommendedName>
</protein>
<feature type="region of interest" description="Disordered" evidence="1">
    <location>
        <begin position="1"/>
        <end position="31"/>
    </location>
</feature>
<dbReference type="Proteomes" id="UP000619244">
    <property type="component" value="Unassembled WGS sequence"/>
</dbReference>
<dbReference type="InterPro" id="IPR052529">
    <property type="entry name" value="Bact_Transport_Assoc"/>
</dbReference>
<feature type="transmembrane region" description="Helical" evidence="2">
    <location>
        <begin position="135"/>
        <end position="154"/>
    </location>
</feature>
<dbReference type="PANTHER" id="PTHR30590">
    <property type="entry name" value="INNER MEMBRANE PROTEIN"/>
    <property type="match status" value="1"/>
</dbReference>
<evidence type="ECO:0008006" key="7">
    <source>
        <dbReference type="Google" id="ProtNLM"/>
    </source>
</evidence>
<feature type="transmembrane region" description="Helical" evidence="2">
    <location>
        <begin position="315"/>
        <end position="335"/>
    </location>
</feature>
<evidence type="ECO:0000313" key="6">
    <source>
        <dbReference type="Proteomes" id="UP000619244"/>
    </source>
</evidence>
<evidence type="ECO:0000259" key="3">
    <source>
        <dbReference type="Pfam" id="PF04235"/>
    </source>
</evidence>
<feature type="domain" description="DUF418" evidence="3">
    <location>
        <begin position="308"/>
        <end position="414"/>
    </location>
</feature>
<dbReference type="AlphaFoldDB" id="A0A918NJW3"/>
<accession>A0A918NJW3</accession>
<feature type="transmembrane region" description="Helical" evidence="2">
    <location>
        <begin position="375"/>
        <end position="397"/>
    </location>
</feature>
<keyword evidence="6" id="KW-1185">Reference proteome</keyword>
<feature type="transmembrane region" description="Helical" evidence="2">
    <location>
        <begin position="218"/>
        <end position="236"/>
    </location>
</feature>
<feature type="transmembrane region" description="Helical" evidence="2">
    <location>
        <begin position="81"/>
        <end position="99"/>
    </location>
</feature>
<evidence type="ECO:0000256" key="2">
    <source>
        <dbReference type="SAM" id="Phobius"/>
    </source>
</evidence>
<keyword evidence="2" id="KW-0812">Transmembrane</keyword>
<name>A0A918NJW3_9ACTN</name>
<evidence type="ECO:0000313" key="5">
    <source>
        <dbReference type="EMBL" id="GGX73107.1"/>
    </source>
</evidence>
<feature type="transmembrane region" description="Helical" evidence="2">
    <location>
        <begin position="111"/>
        <end position="129"/>
    </location>
</feature>
<proteinExistence type="predicted"/>
<dbReference type="EMBL" id="BMVU01000011">
    <property type="protein sequence ID" value="GGX73107.1"/>
    <property type="molecule type" value="Genomic_DNA"/>
</dbReference>
<dbReference type="InterPro" id="IPR012429">
    <property type="entry name" value="HGSNAT_cat"/>
</dbReference>
<dbReference type="RefSeq" id="WP_190190661.1">
    <property type="nucleotide sequence ID" value="NZ_BMVU01000011.1"/>
</dbReference>
<organism evidence="5 6">
    <name type="scientific">Streptomyces minutiscleroticus</name>
    <dbReference type="NCBI Taxonomy" id="68238"/>
    <lineage>
        <taxon>Bacteria</taxon>
        <taxon>Bacillati</taxon>
        <taxon>Actinomycetota</taxon>
        <taxon>Actinomycetes</taxon>
        <taxon>Kitasatosporales</taxon>
        <taxon>Streptomycetaceae</taxon>
        <taxon>Streptomyces</taxon>
    </lineage>
</organism>
<feature type="domain" description="Heparan-alpha-glucosaminide N-acetyltransferase catalytic" evidence="4">
    <location>
        <begin position="35"/>
        <end position="244"/>
    </location>
</feature>
<evidence type="ECO:0000256" key="1">
    <source>
        <dbReference type="SAM" id="MobiDB-lite"/>
    </source>
</evidence>
<gene>
    <name evidence="5" type="ORF">GCM10010358_29410</name>
</gene>
<keyword evidence="2" id="KW-0472">Membrane</keyword>
<feature type="transmembrane region" description="Helical" evidence="2">
    <location>
        <begin position="347"/>
        <end position="369"/>
    </location>
</feature>
<dbReference type="Pfam" id="PF07786">
    <property type="entry name" value="HGSNAT_cat"/>
    <property type="match status" value="1"/>
</dbReference>
<keyword evidence="2" id="KW-1133">Transmembrane helix</keyword>
<reference evidence="5" key="1">
    <citation type="journal article" date="2014" name="Int. J. Syst. Evol. Microbiol.">
        <title>Complete genome sequence of Corynebacterium casei LMG S-19264T (=DSM 44701T), isolated from a smear-ripened cheese.</title>
        <authorList>
            <consortium name="US DOE Joint Genome Institute (JGI-PGF)"/>
            <person name="Walter F."/>
            <person name="Albersmeier A."/>
            <person name="Kalinowski J."/>
            <person name="Ruckert C."/>
        </authorList>
    </citation>
    <scope>NUCLEOTIDE SEQUENCE</scope>
    <source>
        <strain evidence="5">JCM 4790</strain>
    </source>
</reference>
<dbReference type="Pfam" id="PF04235">
    <property type="entry name" value="DUF418"/>
    <property type="match status" value="1"/>
</dbReference>
<feature type="compositionally biased region" description="Low complexity" evidence="1">
    <location>
        <begin position="1"/>
        <end position="21"/>
    </location>
</feature>
<dbReference type="PANTHER" id="PTHR30590:SF3">
    <property type="entry name" value="HYPOTHETICAL MEMBRANE SPANNING PROTEIN"/>
    <property type="match status" value="1"/>
</dbReference>